<evidence type="ECO:0000313" key="6">
    <source>
        <dbReference type="Proteomes" id="UP001560019"/>
    </source>
</evidence>
<dbReference type="Gene3D" id="3.20.20.60">
    <property type="entry name" value="Phosphoenolpyruvate-binding domains"/>
    <property type="match status" value="1"/>
</dbReference>
<reference evidence="5 6" key="1">
    <citation type="submission" date="2024-06" db="EMBL/GenBank/DDBJ databases">
        <title>Genome of Rhodovulum iodosum, a marine photoferrotroph.</title>
        <authorList>
            <person name="Bianchini G."/>
            <person name="Nikeleit V."/>
            <person name="Kappler A."/>
            <person name="Bryce C."/>
            <person name="Sanchez-Baracaldo P."/>
        </authorList>
    </citation>
    <scope>NUCLEOTIDE SEQUENCE [LARGE SCALE GENOMIC DNA]</scope>
    <source>
        <strain evidence="5 6">UT/N1</strain>
    </source>
</reference>
<dbReference type="Proteomes" id="UP001560019">
    <property type="component" value="Unassembled WGS sequence"/>
</dbReference>
<sequence length="264" mass="27743">MTVQAPKNSFKSRLLAGEVQLGLWMSLGSAAAAEALSLVGYDWLLFDMEHAPVDPPQMQPLLQAAAAGVSQAVARPPWNDPVLIKRTLDVGAQTLLVPFVQSAEEAAAAVRAAKYPPQGIRGVAGLTRASRYGLAPDYFATANAQTCVLVQIETPAALSRIEEIALTPGVDGVFIGPSDLGASMGHLGRPGTAEVQDAIRGAADTLRDLQKPAGILAVSAEDAERYLDWGYSFVAIGIDMSLLLRAAKARLDHFTDAMPGNTPG</sequence>
<comment type="catalytic activity">
    <reaction evidence="3">
        <text>D-glyceraldehyde + pyruvate = 2-dehydro-3-deoxy-L-galactonate</text>
        <dbReference type="Rhea" id="RHEA:80055"/>
        <dbReference type="ChEBI" id="CHEBI:15361"/>
        <dbReference type="ChEBI" id="CHEBI:17378"/>
        <dbReference type="ChEBI" id="CHEBI:75545"/>
    </reaction>
</comment>
<evidence type="ECO:0000256" key="3">
    <source>
        <dbReference type="ARBA" id="ARBA00045074"/>
    </source>
</evidence>
<evidence type="ECO:0000259" key="4">
    <source>
        <dbReference type="Pfam" id="PF03328"/>
    </source>
</evidence>
<evidence type="ECO:0000256" key="2">
    <source>
        <dbReference type="ARBA" id="ARBA00023239"/>
    </source>
</evidence>
<keyword evidence="6" id="KW-1185">Reference proteome</keyword>
<keyword evidence="2" id="KW-0456">Lyase</keyword>
<organism evidence="5 6">
    <name type="scientific">Rhodovulum iodosum</name>
    <dbReference type="NCBI Taxonomy" id="68291"/>
    <lineage>
        <taxon>Bacteria</taxon>
        <taxon>Pseudomonadati</taxon>
        <taxon>Pseudomonadota</taxon>
        <taxon>Alphaproteobacteria</taxon>
        <taxon>Rhodobacterales</taxon>
        <taxon>Paracoccaceae</taxon>
        <taxon>Rhodovulum</taxon>
    </lineage>
</organism>
<dbReference type="InterPro" id="IPR050251">
    <property type="entry name" value="HpcH-HpaI_aldolase"/>
</dbReference>
<protein>
    <submittedName>
        <fullName evidence="5">4-hydroxy-2-oxoheptanedioate aldolase</fullName>
    </submittedName>
</protein>
<dbReference type="EMBL" id="JBEHHI010000002">
    <property type="protein sequence ID" value="MEX5728732.1"/>
    <property type="molecule type" value="Genomic_DNA"/>
</dbReference>
<feature type="domain" description="HpcH/HpaI aldolase/citrate lyase" evidence="4">
    <location>
        <begin position="20"/>
        <end position="245"/>
    </location>
</feature>
<dbReference type="InterPro" id="IPR015813">
    <property type="entry name" value="Pyrv/PenolPyrv_kinase-like_dom"/>
</dbReference>
<proteinExistence type="predicted"/>
<dbReference type="RefSeq" id="WP_125406941.1">
    <property type="nucleotide sequence ID" value="NZ_JBEHHI010000002.1"/>
</dbReference>
<dbReference type="PANTHER" id="PTHR30502">
    <property type="entry name" value="2-KETO-3-DEOXY-L-RHAMNONATE ALDOLASE"/>
    <property type="match status" value="1"/>
</dbReference>
<dbReference type="SUPFAM" id="SSF51621">
    <property type="entry name" value="Phosphoenolpyruvate/pyruvate domain"/>
    <property type="match status" value="1"/>
</dbReference>
<evidence type="ECO:0000313" key="5">
    <source>
        <dbReference type="EMBL" id="MEX5728732.1"/>
    </source>
</evidence>
<dbReference type="InterPro" id="IPR040442">
    <property type="entry name" value="Pyrv_kinase-like_dom_sf"/>
</dbReference>
<dbReference type="PANTHER" id="PTHR30502:SF4">
    <property type="entry name" value="5-KETO-4-DEOXY-D-GLUCARATE ALDOLASE"/>
    <property type="match status" value="1"/>
</dbReference>
<keyword evidence="1" id="KW-0479">Metal-binding</keyword>
<name>A0ABV3XTS6_9RHOB</name>
<gene>
    <name evidence="5" type="ORF">Ga0609869_002085</name>
</gene>
<dbReference type="InterPro" id="IPR005000">
    <property type="entry name" value="Aldolase/citrate-lyase_domain"/>
</dbReference>
<comment type="caution">
    <text evidence="5">The sequence shown here is derived from an EMBL/GenBank/DDBJ whole genome shotgun (WGS) entry which is preliminary data.</text>
</comment>
<dbReference type="Pfam" id="PF03328">
    <property type="entry name" value="HpcH_HpaI"/>
    <property type="match status" value="1"/>
</dbReference>
<accession>A0ABV3XTS6</accession>
<evidence type="ECO:0000256" key="1">
    <source>
        <dbReference type="ARBA" id="ARBA00022723"/>
    </source>
</evidence>